<proteinExistence type="predicted"/>
<organism evidence="2 3">
    <name type="scientific">Candidatus Protofrankia californiensis</name>
    <dbReference type="NCBI Taxonomy" id="1839754"/>
    <lineage>
        <taxon>Bacteria</taxon>
        <taxon>Bacillati</taxon>
        <taxon>Actinomycetota</taxon>
        <taxon>Actinomycetes</taxon>
        <taxon>Frankiales</taxon>
        <taxon>Frankiaceae</taxon>
        <taxon>Protofrankia</taxon>
    </lineage>
</organism>
<feature type="region of interest" description="Disordered" evidence="1">
    <location>
        <begin position="23"/>
        <end position="195"/>
    </location>
</feature>
<dbReference type="Proteomes" id="UP000199013">
    <property type="component" value="Unassembled WGS sequence"/>
</dbReference>
<dbReference type="AlphaFoldDB" id="A0A1C3PGR5"/>
<dbReference type="EMBL" id="FLUV01002623">
    <property type="protein sequence ID" value="SBW29032.1"/>
    <property type="molecule type" value="Genomic_DNA"/>
</dbReference>
<gene>
    <name evidence="2" type="ORF">FDG2_6346</name>
</gene>
<sequence>MPKTMLTGAGRTVVHGKRSALAVPTCSDMSGPPPGVPGPGGRGPGGRQGGERTFRTGPGAGAQSNERDRRATKQSQPAAHEDHTAAHEDRKPGFRGDRTAACGRSHDIKSMAFADSQQPGQRHDSGTTSPRPASTRPRRRSAQWSINRPETPARHPGTAGRHQRHRRARGSQSRQAPIAAGANRGRRQSRQAPAAHGRIFTPTCCHERSLSWQQSRVGAQASCLPRLRMRKPPPAIAASRPINAKRFIAYLHDANEGRYRTSHTNSHPRCVGPVRNAGGITLGSQPSRRSAVGRA</sequence>
<feature type="compositionally biased region" description="Gly residues" evidence="1">
    <location>
        <begin position="38"/>
        <end position="48"/>
    </location>
</feature>
<evidence type="ECO:0000313" key="3">
    <source>
        <dbReference type="Proteomes" id="UP000199013"/>
    </source>
</evidence>
<reference evidence="3" key="1">
    <citation type="submission" date="2016-02" db="EMBL/GenBank/DDBJ databases">
        <authorList>
            <person name="Wibberg D."/>
        </authorList>
    </citation>
    <scope>NUCLEOTIDE SEQUENCE [LARGE SCALE GENOMIC DNA]</scope>
</reference>
<evidence type="ECO:0000256" key="1">
    <source>
        <dbReference type="SAM" id="MobiDB-lite"/>
    </source>
</evidence>
<feature type="region of interest" description="Disordered" evidence="1">
    <location>
        <begin position="259"/>
        <end position="295"/>
    </location>
</feature>
<protein>
    <submittedName>
        <fullName evidence="2">Uncharacterized protein</fullName>
    </submittedName>
</protein>
<accession>A0A1C3PGR5</accession>
<feature type="compositionally biased region" description="Basic and acidic residues" evidence="1">
    <location>
        <begin position="79"/>
        <end position="109"/>
    </location>
</feature>
<evidence type="ECO:0000313" key="2">
    <source>
        <dbReference type="EMBL" id="SBW29032.1"/>
    </source>
</evidence>
<keyword evidence="3" id="KW-1185">Reference proteome</keyword>
<name>A0A1C3PGR5_9ACTN</name>